<dbReference type="Proteomes" id="UP000183843">
    <property type="component" value="Unassembled WGS sequence"/>
</dbReference>
<name>A0A1I0XW28_SELRU</name>
<organism evidence="1 2">
    <name type="scientific">Selenomonas ruminantium</name>
    <dbReference type="NCBI Taxonomy" id="971"/>
    <lineage>
        <taxon>Bacteria</taxon>
        <taxon>Bacillati</taxon>
        <taxon>Bacillota</taxon>
        <taxon>Negativicutes</taxon>
        <taxon>Selenomonadales</taxon>
        <taxon>Selenomonadaceae</taxon>
        <taxon>Selenomonas</taxon>
    </lineage>
</organism>
<proteinExistence type="predicted"/>
<evidence type="ECO:0000313" key="2">
    <source>
        <dbReference type="Proteomes" id="UP000183843"/>
    </source>
</evidence>
<dbReference type="EMBL" id="FOJX01000007">
    <property type="protein sequence ID" value="SFB04368.1"/>
    <property type="molecule type" value="Genomic_DNA"/>
</dbReference>
<sequence>MDTKKDVLSTENFVALRKKFEKKPIQHDFANDRSIDSFPDTITDEEIDEHIKRMSTKFKE</sequence>
<reference evidence="1 2" key="1">
    <citation type="submission" date="2016-10" db="EMBL/GenBank/DDBJ databases">
        <authorList>
            <person name="de Groot N.N."/>
        </authorList>
    </citation>
    <scope>NUCLEOTIDE SEQUENCE [LARGE SCALE GENOMIC DNA]</scope>
    <source>
        <strain evidence="1 2">L14</strain>
    </source>
</reference>
<accession>A0A1I0XW28</accession>
<gene>
    <name evidence="1" type="ORF">SAMN05216587_107126</name>
</gene>
<dbReference type="RefSeq" id="WP_031587972.1">
    <property type="nucleotide sequence ID" value="NZ_FOJX01000007.1"/>
</dbReference>
<dbReference type="AlphaFoldDB" id="A0A1I0XW28"/>
<evidence type="ECO:0000313" key="1">
    <source>
        <dbReference type="EMBL" id="SFB04368.1"/>
    </source>
</evidence>
<protein>
    <submittedName>
        <fullName evidence="1">Uncharacterized protein</fullName>
    </submittedName>
</protein>